<gene>
    <name evidence="2" type="ORF">G01um101477_588</name>
</gene>
<reference evidence="2 3" key="1">
    <citation type="submission" date="2017-07" db="EMBL/GenBank/DDBJ databases">
        <title>Mechanisms for carbon and nitrogen cycling indicate functional differentiation within the Candidate Phyla Radiation.</title>
        <authorList>
            <person name="Danczak R.E."/>
            <person name="Johnston M.D."/>
            <person name="Kenah C."/>
            <person name="Slattery M."/>
            <person name="Wrighton K.C."/>
            <person name="Wilkins M.J."/>
        </authorList>
    </citation>
    <scope>NUCLEOTIDE SEQUENCE [LARGE SCALE GENOMIC DNA]</scope>
    <source>
        <strain evidence="2">Gr01-1014_77</strain>
    </source>
</reference>
<dbReference type="EMBL" id="VMFF01000063">
    <property type="protein sequence ID" value="TSC65177.1"/>
    <property type="molecule type" value="Genomic_DNA"/>
</dbReference>
<protein>
    <submittedName>
        <fullName evidence="2">Uncharacterized protein</fullName>
    </submittedName>
</protein>
<comment type="caution">
    <text evidence="2">The sequence shown here is derived from an EMBL/GenBank/DDBJ whole genome shotgun (WGS) entry which is preliminary data.</text>
</comment>
<evidence type="ECO:0000313" key="2">
    <source>
        <dbReference type="EMBL" id="TSC65177.1"/>
    </source>
</evidence>
<evidence type="ECO:0000313" key="3">
    <source>
        <dbReference type="Proteomes" id="UP000319613"/>
    </source>
</evidence>
<dbReference type="Proteomes" id="UP000319613">
    <property type="component" value="Unassembled WGS sequence"/>
</dbReference>
<feature type="region of interest" description="Disordered" evidence="1">
    <location>
        <begin position="1"/>
        <end position="40"/>
    </location>
</feature>
<organism evidence="2 3">
    <name type="scientific">Candidatus Doudnabacteria bacterium Gr01-1014_77</name>
    <dbReference type="NCBI Taxonomy" id="2017133"/>
    <lineage>
        <taxon>Bacteria</taxon>
        <taxon>Candidatus Doudnaibacteriota</taxon>
    </lineage>
</organism>
<accession>A0A554JA09</accession>
<proteinExistence type="predicted"/>
<sequence>MNQIPRNLIRHLEWTHGQQTPEKKSGPRAKSTSPTPPKEQGQIILAGDLSKYIQVGIDGLHGNPVVISPFELEGYDNKDYNNTHTKLLNSGLYMPTPRIFTTHFKNVIDAFHEEKKLLYADGSEVPKTLVEEMYKHYTTDFKDIYGHGNSGAWTWLNARFVEGTGWHDLNLETVVGLEAGKKKKFEVHTVPLEKCVWDDGYVSLECNGQGLAKKKSRSQEYKQGKNMYFFHPQQNAVAGFVADSGGTGLVCYGDPANHDASLGVFGCAEGMREKIKETIK</sequence>
<evidence type="ECO:0000256" key="1">
    <source>
        <dbReference type="SAM" id="MobiDB-lite"/>
    </source>
</evidence>
<dbReference type="AlphaFoldDB" id="A0A554JA09"/>
<name>A0A554JA09_9BACT</name>